<dbReference type="GO" id="GO:0003886">
    <property type="term" value="F:DNA (cytosine-5-)-methyltransferase activity"/>
    <property type="evidence" value="ECO:0007669"/>
    <property type="project" value="UniProtKB-EC"/>
</dbReference>
<dbReference type="EMBL" id="LGSS01000001">
    <property type="protein sequence ID" value="KNF09837.1"/>
    <property type="molecule type" value="Genomic_DNA"/>
</dbReference>
<keyword evidence="1 5" id="KW-0489">Methyltransferase</keyword>
<keyword evidence="9" id="KW-1185">Reference proteome</keyword>
<dbReference type="PANTHER" id="PTHR46098:SF1">
    <property type="entry name" value="TRNA (CYTOSINE(38)-C(5))-METHYLTRANSFERASE"/>
    <property type="match status" value="1"/>
</dbReference>
<comment type="caution">
    <text evidence="8">The sequence shown here is derived from an EMBL/GenBank/DDBJ whole genome shotgun (WGS) entry which is preliminary data.</text>
</comment>
<dbReference type="REBASE" id="129455">
    <property type="entry name" value="M.Gpu1384ORF20P"/>
</dbReference>
<dbReference type="InterPro" id="IPR029063">
    <property type="entry name" value="SAM-dependent_MTases_sf"/>
</dbReference>
<dbReference type="CDD" id="cd00315">
    <property type="entry name" value="Cyt_C5_DNA_methylase"/>
    <property type="match status" value="1"/>
</dbReference>
<dbReference type="SUPFAM" id="SSF53335">
    <property type="entry name" value="S-adenosyl-L-methionine-dependent methyltransferases"/>
    <property type="match status" value="1"/>
</dbReference>
<comment type="similarity">
    <text evidence="5 6">Belongs to the class I-like SAM-binding methyltransferase superfamily. C5-methyltransferase family.</text>
</comment>
<dbReference type="PROSITE" id="PS00094">
    <property type="entry name" value="C5_MTASE_1"/>
    <property type="match status" value="1"/>
</dbReference>
<dbReference type="PRINTS" id="PR00105">
    <property type="entry name" value="C5METTRFRASE"/>
</dbReference>
<reference evidence="9" key="1">
    <citation type="submission" date="2015-07" db="EMBL/GenBank/DDBJ databases">
        <title>Draft genome sequence of the purine-degrading Gottschalkia purinilyticum DSM 1384 (formerly Clostridium purinilyticum).</title>
        <authorList>
            <person name="Poehlein A."/>
            <person name="Schiel-Bengelsdorf B."/>
            <person name="Bengelsdorf F.R."/>
            <person name="Daniel R."/>
            <person name="Duerre P."/>
        </authorList>
    </citation>
    <scope>NUCLEOTIDE SEQUENCE [LARGE SCALE GENOMIC DNA]</scope>
    <source>
        <strain evidence="9">DSM 1384</strain>
    </source>
</reference>
<dbReference type="AlphaFoldDB" id="A0A0L0WED1"/>
<dbReference type="InterPro" id="IPR050750">
    <property type="entry name" value="C5-MTase"/>
</dbReference>
<dbReference type="Proteomes" id="UP000037267">
    <property type="component" value="Unassembled WGS sequence"/>
</dbReference>
<keyword evidence="3 5" id="KW-0949">S-adenosyl-L-methionine</keyword>
<name>A0A0L0WED1_GOTPU</name>
<feature type="active site" evidence="5">
    <location>
        <position position="75"/>
    </location>
</feature>
<dbReference type="NCBIfam" id="TIGR00675">
    <property type="entry name" value="dcm"/>
    <property type="match status" value="1"/>
</dbReference>
<dbReference type="Gene3D" id="3.40.50.150">
    <property type="entry name" value="Vaccinia Virus protein VP39"/>
    <property type="match status" value="1"/>
</dbReference>
<dbReference type="InterPro" id="IPR001525">
    <property type="entry name" value="C5_MeTfrase"/>
</dbReference>
<evidence type="ECO:0000256" key="3">
    <source>
        <dbReference type="ARBA" id="ARBA00022691"/>
    </source>
</evidence>
<dbReference type="PROSITE" id="PS51679">
    <property type="entry name" value="SAM_MT_C5"/>
    <property type="match status" value="1"/>
</dbReference>
<evidence type="ECO:0000256" key="5">
    <source>
        <dbReference type="PROSITE-ProRule" id="PRU01016"/>
    </source>
</evidence>
<keyword evidence="2 5" id="KW-0808">Transferase</keyword>
<keyword evidence="4" id="KW-0680">Restriction system</keyword>
<dbReference type="Pfam" id="PF00145">
    <property type="entry name" value="DNA_methylase"/>
    <property type="match status" value="1"/>
</dbReference>
<proteinExistence type="inferred from homology"/>
<evidence type="ECO:0000256" key="2">
    <source>
        <dbReference type="ARBA" id="ARBA00022679"/>
    </source>
</evidence>
<dbReference type="InterPro" id="IPR018117">
    <property type="entry name" value="C5_DNA_meth_AS"/>
</dbReference>
<protein>
    <recommendedName>
        <fullName evidence="7">Cytosine-specific methyltransferase</fullName>
        <ecNumber evidence="7">2.1.1.37</ecNumber>
    </recommendedName>
</protein>
<evidence type="ECO:0000256" key="6">
    <source>
        <dbReference type="RuleBase" id="RU000416"/>
    </source>
</evidence>
<dbReference type="GO" id="GO:0009307">
    <property type="term" value="P:DNA restriction-modification system"/>
    <property type="evidence" value="ECO:0007669"/>
    <property type="project" value="UniProtKB-KW"/>
</dbReference>
<dbReference type="STRING" id="1503.CLPU_1c00020"/>
<evidence type="ECO:0000256" key="7">
    <source>
        <dbReference type="RuleBase" id="RU000417"/>
    </source>
</evidence>
<accession>A0A0L0WED1</accession>
<comment type="catalytic activity">
    <reaction evidence="7">
        <text>a 2'-deoxycytidine in DNA + S-adenosyl-L-methionine = a 5-methyl-2'-deoxycytidine in DNA + S-adenosyl-L-homocysteine + H(+)</text>
        <dbReference type="Rhea" id="RHEA:13681"/>
        <dbReference type="Rhea" id="RHEA-COMP:11369"/>
        <dbReference type="Rhea" id="RHEA-COMP:11370"/>
        <dbReference type="ChEBI" id="CHEBI:15378"/>
        <dbReference type="ChEBI" id="CHEBI:57856"/>
        <dbReference type="ChEBI" id="CHEBI:59789"/>
        <dbReference type="ChEBI" id="CHEBI:85452"/>
        <dbReference type="ChEBI" id="CHEBI:85454"/>
        <dbReference type="EC" id="2.1.1.37"/>
    </reaction>
</comment>
<dbReference type="PATRIC" id="fig|1503.3.peg.868"/>
<dbReference type="EC" id="2.1.1.37" evidence="7"/>
<sequence length="282" mass="32065">MKLKFIDLFAGIGGFRLGMEKAGHECVGWCEIDKFAQKSYKAIHETEGEWFSDDIRTVDPRDLPSFDCICGGFPCQAFSVAGKRGGFEDTRGTLFFEIARIIRERKPKLVFLENVKGLINHDGGRTFGTILNTFWELGYDVEWQLLNSKNFGVPQNRERVFIIGHLRGTSRRKIFPIRRISQKTNINIIGTTVNQEAKGTNSRHWVHDVNGHVGALSATDYKQPKQIMCLGLLDIKGSEQVRRYYSIKGLAPTLDTMQGGNRQPKIKIIDRLEKKTDKKINT</sequence>
<evidence type="ECO:0000256" key="4">
    <source>
        <dbReference type="ARBA" id="ARBA00022747"/>
    </source>
</evidence>
<evidence type="ECO:0000313" key="8">
    <source>
        <dbReference type="EMBL" id="KNF09837.1"/>
    </source>
</evidence>
<dbReference type="GO" id="GO:0032259">
    <property type="term" value="P:methylation"/>
    <property type="evidence" value="ECO:0007669"/>
    <property type="project" value="UniProtKB-KW"/>
</dbReference>
<dbReference type="PANTHER" id="PTHR46098">
    <property type="entry name" value="TRNA (CYTOSINE(38)-C(5))-METHYLTRANSFERASE"/>
    <property type="match status" value="1"/>
</dbReference>
<gene>
    <name evidence="8" type="primary">xorIIM</name>
    <name evidence="8" type="ORF">CLPU_1c00020</name>
</gene>
<evidence type="ECO:0000256" key="1">
    <source>
        <dbReference type="ARBA" id="ARBA00022603"/>
    </source>
</evidence>
<organism evidence="8 9">
    <name type="scientific">Gottschalkia purinilytica</name>
    <name type="common">Clostridium purinilyticum</name>
    <dbReference type="NCBI Taxonomy" id="1503"/>
    <lineage>
        <taxon>Bacteria</taxon>
        <taxon>Bacillati</taxon>
        <taxon>Bacillota</taxon>
        <taxon>Tissierellia</taxon>
        <taxon>Tissierellales</taxon>
        <taxon>Gottschalkiaceae</taxon>
        <taxon>Gottschalkia</taxon>
    </lineage>
</organism>
<evidence type="ECO:0000313" key="9">
    <source>
        <dbReference type="Proteomes" id="UP000037267"/>
    </source>
</evidence>
<dbReference type="RefSeq" id="WP_235436067.1">
    <property type="nucleotide sequence ID" value="NZ_LGSS01000001.1"/>
</dbReference>